<dbReference type="PANTHER" id="PTHR45628:SF7">
    <property type="entry name" value="VOLTAGE-DEPENDENT CALCIUM CHANNEL TYPE A SUBUNIT ALPHA-1"/>
    <property type="match status" value="1"/>
</dbReference>
<dbReference type="EMBL" id="KV921892">
    <property type="protein sequence ID" value="ORE08195.1"/>
    <property type="molecule type" value="Genomic_DNA"/>
</dbReference>
<keyword evidence="10 18" id="KW-1133">Transmembrane helix</keyword>
<feature type="transmembrane region" description="Helical" evidence="18">
    <location>
        <begin position="256"/>
        <end position="277"/>
    </location>
</feature>
<feature type="transmembrane region" description="Helical" evidence="18">
    <location>
        <begin position="1388"/>
        <end position="1409"/>
    </location>
</feature>
<evidence type="ECO:0000256" key="11">
    <source>
        <dbReference type="ARBA" id="ARBA00023065"/>
    </source>
</evidence>
<evidence type="ECO:0000256" key="4">
    <source>
        <dbReference type="ARBA" id="ARBA00022475"/>
    </source>
</evidence>
<evidence type="ECO:0000256" key="2">
    <source>
        <dbReference type="ARBA" id="ARBA00007797"/>
    </source>
</evidence>
<feature type="region of interest" description="Disordered" evidence="17">
    <location>
        <begin position="2711"/>
        <end position="2822"/>
    </location>
</feature>
<feature type="compositionally biased region" description="Basic and acidic residues" evidence="17">
    <location>
        <begin position="2358"/>
        <end position="2367"/>
    </location>
</feature>
<dbReference type="FunFam" id="1.10.287.70:FF:000093">
    <property type="entry name" value="Calcium channel subunit Cch1"/>
    <property type="match status" value="1"/>
</dbReference>
<reference evidence="21" key="1">
    <citation type="journal article" date="2016" name="Proc. Natl. Acad. Sci. U.S.A.">
        <title>Lipid metabolic changes in an early divergent fungus govern the establishment of a mutualistic symbiosis with endobacteria.</title>
        <authorList>
            <person name="Lastovetsky O.A."/>
            <person name="Gaspar M.L."/>
            <person name="Mondo S.J."/>
            <person name="LaButti K.M."/>
            <person name="Sandor L."/>
            <person name="Grigoriev I.V."/>
            <person name="Henry S.A."/>
            <person name="Pawlowska T.E."/>
        </authorList>
    </citation>
    <scope>NUCLEOTIDE SEQUENCE [LARGE SCALE GENOMIC DNA]</scope>
    <source>
        <strain evidence="21">ATCC 52814</strain>
    </source>
</reference>
<evidence type="ECO:0000256" key="8">
    <source>
        <dbReference type="ARBA" id="ARBA00022837"/>
    </source>
</evidence>
<dbReference type="SUPFAM" id="SSF48371">
    <property type="entry name" value="ARM repeat"/>
    <property type="match status" value="1"/>
</dbReference>
<feature type="domain" description="Ion transport" evidence="19">
    <location>
        <begin position="1388"/>
        <end position="1643"/>
    </location>
</feature>
<feature type="compositionally biased region" description="Basic and acidic residues" evidence="17">
    <location>
        <begin position="23"/>
        <end position="33"/>
    </location>
</feature>
<feature type="compositionally biased region" description="Basic and acidic residues" evidence="17">
    <location>
        <begin position="2536"/>
        <end position="2555"/>
    </location>
</feature>
<feature type="compositionally biased region" description="Acidic residues" evidence="17">
    <location>
        <begin position="2524"/>
        <end position="2535"/>
    </location>
</feature>
<keyword evidence="14" id="KW-0407">Ion channel</keyword>
<dbReference type="VEuPathDB" id="FungiDB:BCV72DRAFT_248980"/>
<evidence type="ECO:0000256" key="7">
    <source>
        <dbReference type="ARBA" id="ARBA00022692"/>
    </source>
</evidence>
<keyword evidence="9" id="KW-0851">Voltage-gated channel</keyword>
<feature type="transmembrane region" description="Helical" evidence="18">
    <location>
        <begin position="648"/>
        <end position="667"/>
    </location>
</feature>
<evidence type="ECO:0000259" key="19">
    <source>
        <dbReference type="Pfam" id="PF00520"/>
    </source>
</evidence>
<protein>
    <recommendedName>
        <fullName evidence="16">Calcium-channel protein CCH1</fullName>
    </recommendedName>
</protein>
<dbReference type="Proteomes" id="UP000242414">
    <property type="component" value="Unassembled WGS sequence"/>
</dbReference>
<proteinExistence type="inferred from homology"/>
<dbReference type="InterPro" id="IPR005612">
    <property type="entry name" value="CCAAT-binding_factor"/>
</dbReference>
<keyword evidence="6" id="KW-0107">Calcium channel</keyword>
<feature type="region of interest" description="Disordered" evidence="17">
    <location>
        <begin position="2334"/>
        <end position="2367"/>
    </location>
</feature>
<dbReference type="GO" id="GO:0005891">
    <property type="term" value="C:voltage-gated calcium channel complex"/>
    <property type="evidence" value="ECO:0007669"/>
    <property type="project" value="TreeGrafter"/>
</dbReference>
<evidence type="ECO:0000256" key="5">
    <source>
        <dbReference type="ARBA" id="ARBA00022568"/>
    </source>
</evidence>
<feature type="transmembrane region" description="Helical" evidence="18">
    <location>
        <begin position="1429"/>
        <end position="1450"/>
    </location>
</feature>
<feature type="transmembrane region" description="Helical" evidence="18">
    <location>
        <begin position="499"/>
        <end position="520"/>
    </location>
</feature>
<gene>
    <name evidence="21" type="ORF">BCV72DRAFT_248980</name>
</gene>
<dbReference type="SUPFAM" id="SSF81324">
    <property type="entry name" value="Voltage-gated potassium channels"/>
    <property type="match status" value="4"/>
</dbReference>
<dbReference type="InterPro" id="IPR016024">
    <property type="entry name" value="ARM-type_fold"/>
</dbReference>
<dbReference type="PANTHER" id="PTHR45628">
    <property type="entry name" value="VOLTAGE-DEPENDENT CALCIUM CHANNEL TYPE A SUBUNIT ALPHA-1"/>
    <property type="match status" value="1"/>
</dbReference>
<evidence type="ECO:0000256" key="3">
    <source>
        <dbReference type="ARBA" id="ARBA00022448"/>
    </source>
</evidence>
<evidence type="ECO:0000256" key="13">
    <source>
        <dbReference type="ARBA" id="ARBA00023180"/>
    </source>
</evidence>
<feature type="transmembrane region" description="Helical" evidence="18">
    <location>
        <begin position="785"/>
        <end position="805"/>
    </location>
</feature>
<feature type="transmembrane region" description="Helical" evidence="18">
    <location>
        <begin position="1052"/>
        <end position="1073"/>
    </location>
</feature>
<evidence type="ECO:0000256" key="10">
    <source>
        <dbReference type="ARBA" id="ARBA00022989"/>
    </source>
</evidence>
<evidence type="ECO:0000259" key="20">
    <source>
        <dbReference type="Pfam" id="PF03914"/>
    </source>
</evidence>
<feature type="transmembrane region" description="Helical" evidence="18">
    <location>
        <begin position="1306"/>
        <end position="1330"/>
    </location>
</feature>
<feature type="compositionally biased region" description="Basic residues" evidence="17">
    <location>
        <begin position="35"/>
        <end position="45"/>
    </location>
</feature>
<evidence type="ECO:0000256" key="16">
    <source>
        <dbReference type="ARBA" id="ARBA00067459"/>
    </source>
</evidence>
<comment type="similarity">
    <text evidence="2">Belongs to the CBF/MAK21 family.</text>
</comment>
<feature type="domain" description="CCAAT-binding factor" evidence="20">
    <location>
        <begin position="2417"/>
        <end position="2583"/>
    </location>
</feature>
<keyword evidence="8" id="KW-0106">Calcium</keyword>
<dbReference type="OrthoDB" id="416585at2759"/>
<keyword evidence="7 18" id="KW-0812">Transmembrane</keyword>
<evidence type="ECO:0000256" key="15">
    <source>
        <dbReference type="ARBA" id="ARBA00061395"/>
    </source>
</evidence>
<keyword evidence="11" id="KW-0406">Ion transport</keyword>
<feature type="transmembrane region" description="Helical" evidence="18">
    <location>
        <begin position="1094"/>
        <end position="1114"/>
    </location>
</feature>
<accession>A0A1X0R836</accession>
<feature type="transmembrane region" description="Helical" evidence="18">
    <location>
        <begin position="370"/>
        <end position="388"/>
    </location>
</feature>
<feature type="region of interest" description="Disordered" evidence="17">
    <location>
        <begin position="1973"/>
        <end position="2033"/>
    </location>
</feature>
<feature type="domain" description="Ion transport" evidence="19">
    <location>
        <begin position="256"/>
        <end position="569"/>
    </location>
</feature>
<feature type="compositionally biased region" description="Basic and acidic residues" evidence="17">
    <location>
        <begin position="180"/>
        <end position="189"/>
    </location>
</feature>
<feature type="transmembrane region" description="Helical" evidence="18">
    <location>
        <begin position="679"/>
        <end position="699"/>
    </location>
</feature>
<feature type="transmembrane region" description="Helical" evidence="18">
    <location>
        <begin position="1608"/>
        <end position="1633"/>
    </location>
</feature>
<dbReference type="Gene3D" id="1.10.287.70">
    <property type="match status" value="4"/>
</dbReference>
<evidence type="ECO:0000313" key="21">
    <source>
        <dbReference type="EMBL" id="ORE08195.1"/>
    </source>
</evidence>
<dbReference type="InterPro" id="IPR011989">
    <property type="entry name" value="ARM-like"/>
</dbReference>
<evidence type="ECO:0000256" key="18">
    <source>
        <dbReference type="SAM" id="Phobius"/>
    </source>
</evidence>
<comment type="similarity">
    <text evidence="15">Belongs to the calcium channel alpha-1 subunit (TC 1.A.1.11) family.</text>
</comment>
<evidence type="ECO:0000256" key="12">
    <source>
        <dbReference type="ARBA" id="ARBA00023136"/>
    </source>
</evidence>
<feature type="compositionally biased region" description="Acidic residues" evidence="17">
    <location>
        <begin position="2744"/>
        <end position="2780"/>
    </location>
</feature>
<feature type="transmembrane region" description="Helical" evidence="18">
    <location>
        <begin position="400"/>
        <end position="424"/>
    </location>
</feature>
<comment type="subcellular location">
    <subcellularLocation>
        <location evidence="1">Cell membrane</location>
        <topology evidence="1">Multi-pass membrane protein</topology>
    </subcellularLocation>
</comment>
<feature type="transmembrane region" description="Helical" evidence="18">
    <location>
        <begin position="705"/>
        <end position="727"/>
    </location>
</feature>
<evidence type="ECO:0000256" key="9">
    <source>
        <dbReference type="ARBA" id="ARBA00022882"/>
    </source>
</evidence>
<keyword evidence="12 18" id="KW-0472">Membrane</keyword>
<evidence type="ECO:0000256" key="17">
    <source>
        <dbReference type="SAM" id="MobiDB-lite"/>
    </source>
</evidence>
<dbReference type="InterPro" id="IPR005821">
    <property type="entry name" value="Ion_trans_dom"/>
</dbReference>
<dbReference type="GO" id="GO:0008331">
    <property type="term" value="F:high voltage-gated calcium channel activity"/>
    <property type="evidence" value="ECO:0007669"/>
    <property type="project" value="TreeGrafter"/>
</dbReference>
<dbReference type="Pfam" id="PF03914">
    <property type="entry name" value="CBF"/>
    <property type="match status" value="1"/>
</dbReference>
<name>A0A1X0R836_RHIZD</name>
<sequence>MSLKNRKSVYSKKHSTSDNETTLLKEDDPEIMKRNNTRLSRRYTQRKPLPSVTEFMTEFEQERRPSPPPTPLPQEEEEITFEDEVFSDTARLTVNASNMSGFRHPLDASPELPAIYKPASVDPEIDRKKVNRLIQYDRHKFFRDLVKAVRGVAERVVNLHQYAMDHKAAIDENKELQERRQEQWQKYSEEDQESDASSVVDENIPMKRTATIPNPDQVKDDSTSDVESFSYLSGNSLKLFSPQNSFRVFLHHILCWKWMETLIMFLIVFHAVTLFIVGWGSDPFPNPPSTWGQVWYQYVLLVIFILYTIIAICRIIILGLFFNPPSPQSPRAYLRHSWNRIDFIAILSYWVDFILLMTHQEINEDQGRRILVFKMLSALVLLRLLNITDGSKVILNSLKRAAPLLVNVLFFVFFFFVIFAIIGVQSFSGSFQRHCVWHDPNNASHTEELQQYCGGYINETGYKVPYKLKSGQTALWSKGFICEQGLICEETENPYGGTISFDSIFSSMLIVMIITGVQSWTDRMYDMMDAEYVVAALYFIVIVIVMNFWLINLFIAVITEMFAKVREDSQHSAFTNATAKPVLADMNEEGGWEFAENEEQEQRQKVSSLTWLVTFMRPFWIFLVVVDLVCMATKHNDMSTAQLDGLDLAETIFSLAFLIEIVLRLLAQRRDLKAFFKDKMNTTDLLIAVVTCIIQLPWIKQHRLIYIWFTGFQVLRIYRVIVAIPRLRNLMAYQLFEGVINETGEEMRFFSIYNSFAALYQLFSGEDWTTVLYNVLQAGSTNRNSAIYALFLVFWFCFSNCKFLSSLLTKANILKVVLVNMFIAVLMENFEIAEEDKLKNQVLFFMKKTESELNRKTVVSRWNIYRYFKPQPKGLDLTNIPNHLVLSVQKNVVREFMNETTQEVAEERQVETTRHGMMSKAMNFISRLFPSPDLAHEQRPVLQTHARQSMHFDQVGTFYDLKGHGSTDEPRALRYLIDPTLRDTVANRYQQETTDLDIEERKALKRDFIAAHPSYDRALFIFSSNNPIRRFCQRIVPPSRGERTFGVPASRWISLSFSAFITACVIANVVLTIRNSPVYQYQYRNDPEKIMRFVYTDWAFTVVFSIEFVIKIIADGFVMTPNAYLLNGWNMLDLFVLVTLYMSNFDKFAGATGIERGFRAFKALRVLRLINLLGPAKDTFTAILFTGLPRLLESAALGLCLIVPFALYGKNVFMGLFYQCNDDSSTGKSDCLFENMLGTQEPMPEDTSIYLPRRWANPYDYNFDSFWRSLLILFEIASGEGWVDVMETSMGITGKDLSPEQDASQLWGIFFMVYNLAGSVFVISLFLGVVMENFTRRNGSAYLTSDQRRWLDLKKFLNQVRPAKRPKSPPTDKLRKWCFDLTVEKQGFFYKLMTVVVTLNIVFLCADNVSSSDPGSGDVTSWDNAKVDVYLTFIVIYWLEIIIKVLGLGWSSFRKNLWNLYDVVMVFGGSVTTFIHYGSPGLQWNVELQKLFVTALCFKLVQRSDSLNQLFTTMAASTYQILNVMAVWFIVMTTYAIMFMQIFGLTKYGPSASNEHVNFRTFSSTMISLIRYSTGEGWNNVMHDFTVEYPNCVVSDNYLDSDCGSLRWAYFLFLSFNIISMYIFTSIFVAVVADNFSYVYQTRANFSLVNRDEIRKYKMTWASVDTDRTGYVKPSEYMTFWRRLEGIFTIRIFEPEYSYKNLVAQFKKKVKTDKYDHDLDLKGLSEKLNELNPQELHKRRHDLERIYWETALIESGSKGVSFNQMLLMLSQRKLIVPEHSLVLEDLLEYQKKEEAIHTLISIDRVRGLMETIALRKKFLKHLEKQKKVPAIMVDNEVVQQSSTSYTPLSPHHLNTNSIYDLTSEDESGDEDHVKSMLAVSSEESAVVEDNPSHTIWQADHKKNKKTVEKSKKIVKSEDAFEQAVLALGGTKGDIKYLKDIDDDNEEEDLQTTATKEEEALKNELKSFMTNIGLSASTYEQDIDTDEEQSEDKEDEEEDVSSEEEEDEDEDEDEEEEEEKEEEPMKIHTPKSSSGLLIEPTPFWYNVSLPAISIENVQRLSTLQTQEKLNYAKQLLKDENAKAETHPMLTSSNRSFMSNIIQSGTLNDKVSALTLMFRESPLHGIKTLDTLISMSRKKGRNEAVMAITSLKDLFIGSVLPDRKLIYFADRPLAAKEVSDTHLLVWAFEDHLKKTFLEYLRIIEELSRDTLMYVRNNMVTCIHDLLANKPEQEQNLLKLLVNKLGDSDNKVAAKTSQLIIELLVQHPGMKMIVIRELEQLLFLPSTNEKAQYYAMITMNQTILTAKERDVANKLTEIYFIFFKKLLKIQEKEDNSKKDDEEEVKVEEESDRKKSKKQMKKEKQQEQKKLELDDHKTKMIAAVLTGVNRAFHFADISDKIVEDHLETLFKITHASTFNAAIQALSLIFTISTSKPNIADRFYRVLYESLLDPRIHQSSKQSMYLNLLFKAIRADNDMRRVMAFVKRLVQIAARHQPAFVCGIFFLISQLMESKPGLKTLLMPPEDDEEEHFEDVEEDDAPKKEDNKPNKVEYDGRKRDPRFSNAEKSCLWELLPFKSHYHPSVVKYVESLFAGELITNQPDLHQFTLMHFLDRFVYKNPKKESVPKGQSIMQPLSGSRRDGGVLFTKSAINEIPVNSEQFIRKKEEEVAADEVFFHKYFAQKAAAQPAKAKKEKSGEDSEEEEDEVWRAMMASIPGGLDDEDDNDEDAALYDDDEEDDEEMKALLAENEEEDEDEGDEDEEGIEFGSDEEDIELLNASDMEEELQAKRELSDEEEEEQPKKKKSKKERLPTFATYEDYAKLIEQE</sequence>
<feature type="transmembrane region" description="Helical" evidence="18">
    <location>
        <begin position="298"/>
        <end position="321"/>
    </location>
</feature>
<keyword evidence="13" id="KW-0325">Glycoprotein</keyword>
<dbReference type="Pfam" id="PF00520">
    <property type="entry name" value="Ion_trans"/>
    <property type="match status" value="4"/>
</dbReference>
<feature type="transmembrane region" description="Helical" evidence="18">
    <location>
        <begin position="1521"/>
        <end position="1543"/>
    </location>
</feature>
<feature type="region of interest" description="Disordered" evidence="17">
    <location>
        <begin position="2524"/>
        <end position="2555"/>
    </location>
</feature>
<evidence type="ECO:0000256" key="14">
    <source>
        <dbReference type="ARBA" id="ARBA00023303"/>
    </source>
</evidence>
<feature type="transmembrane region" description="Helical" evidence="18">
    <location>
        <begin position="1191"/>
        <end position="1209"/>
    </location>
</feature>
<dbReference type="InterPro" id="IPR050599">
    <property type="entry name" value="VDCC_alpha-1_subunit"/>
</dbReference>
<feature type="compositionally biased region" description="Acidic residues" evidence="17">
    <location>
        <begin position="2337"/>
        <end position="2346"/>
    </location>
</feature>
<feature type="compositionally biased region" description="Acidic residues" evidence="17">
    <location>
        <begin position="2715"/>
        <end position="2737"/>
    </location>
</feature>
<evidence type="ECO:0000256" key="1">
    <source>
        <dbReference type="ARBA" id="ARBA00004651"/>
    </source>
</evidence>
<feature type="compositionally biased region" description="Basic residues" evidence="17">
    <location>
        <begin position="1"/>
        <end position="14"/>
    </location>
</feature>
<dbReference type="InterPro" id="IPR027359">
    <property type="entry name" value="Volt_channel_dom_sf"/>
</dbReference>
<feature type="transmembrane region" description="Helical" evidence="18">
    <location>
        <begin position="1126"/>
        <end position="1145"/>
    </location>
</feature>
<feature type="domain" description="Ion transport" evidence="19">
    <location>
        <begin position="1056"/>
        <end position="1337"/>
    </location>
</feature>
<dbReference type="Gene3D" id="1.25.10.10">
    <property type="entry name" value="Leucine-rich Repeat Variant"/>
    <property type="match status" value="1"/>
</dbReference>
<feature type="domain" description="Ion transport" evidence="19">
    <location>
        <begin position="619"/>
        <end position="731"/>
    </location>
</feature>
<keyword evidence="5" id="KW-0109">Calcium transport</keyword>
<keyword evidence="4" id="KW-1003">Cell membrane</keyword>
<feature type="transmembrane region" description="Helical" evidence="18">
    <location>
        <begin position="609"/>
        <end position="628"/>
    </location>
</feature>
<dbReference type="GO" id="GO:0005634">
    <property type="term" value="C:nucleus"/>
    <property type="evidence" value="ECO:0007669"/>
    <property type="project" value="UniProtKB-ARBA"/>
</dbReference>
<feature type="transmembrane region" description="Helical" evidence="18">
    <location>
        <begin position="532"/>
        <end position="558"/>
    </location>
</feature>
<dbReference type="GO" id="GO:0098703">
    <property type="term" value="P:calcium ion import across plasma membrane"/>
    <property type="evidence" value="ECO:0007669"/>
    <property type="project" value="TreeGrafter"/>
</dbReference>
<keyword evidence="3" id="KW-0813">Transport</keyword>
<feature type="region of interest" description="Disordered" evidence="17">
    <location>
        <begin position="1"/>
        <end position="52"/>
    </location>
</feature>
<feature type="transmembrane region" description="Helical" evidence="18">
    <location>
        <begin position="1457"/>
        <end position="1477"/>
    </location>
</feature>
<dbReference type="Gene3D" id="1.20.120.350">
    <property type="entry name" value="Voltage-gated potassium channels. Chain C"/>
    <property type="match status" value="3"/>
</dbReference>
<feature type="region of interest" description="Disordered" evidence="17">
    <location>
        <begin position="180"/>
        <end position="222"/>
    </location>
</feature>
<organism evidence="21">
    <name type="scientific">Rhizopus microsporus var. microsporus</name>
    <dbReference type="NCBI Taxonomy" id="86635"/>
    <lineage>
        <taxon>Eukaryota</taxon>
        <taxon>Fungi</taxon>
        <taxon>Fungi incertae sedis</taxon>
        <taxon>Mucoromycota</taxon>
        <taxon>Mucoromycotina</taxon>
        <taxon>Mucoromycetes</taxon>
        <taxon>Mucorales</taxon>
        <taxon>Mucorineae</taxon>
        <taxon>Rhizopodaceae</taxon>
        <taxon>Rhizopus</taxon>
    </lineage>
</organism>
<evidence type="ECO:0000256" key="6">
    <source>
        <dbReference type="ARBA" id="ARBA00022673"/>
    </source>
</evidence>
<feature type="compositionally biased region" description="Acidic residues" evidence="17">
    <location>
        <begin position="1980"/>
        <end position="2021"/>
    </location>
</feature>